<keyword evidence="2" id="KW-0732">Signal</keyword>
<evidence type="ECO:0008006" key="5">
    <source>
        <dbReference type="Google" id="ProtNLM"/>
    </source>
</evidence>
<accession>A0ABS4CIM1</accession>
<organism evidence="3 4">
    <name type="scientific">Enterococcus larvae</name>
    <dbReference type="NCBI Taxonomy" id="2794352"/>
    <lineage>
        <taxon>Bacteria</taxon>
        <taxon>Bacillati</taxon>
        <taxon>Bacillota</taxon>
        <taxon>Bacilli</taxon>
        <taxon>Lactobacillales</taxon>
        <taxon>Enterococcaceae</taxon>
        <taxon>Enterococcus</taxon>
    </lineage>
</organism>
<keyword evidence="4" id="KW-1185">Reference proteome</keyword>
<evidence type="ECO:0000256" key="1">
    <source>
        <dbReference type="SAM" id="MobiDB-lite"/>
    </source>
</evidence>
<feature type="chain" id="PRO_5047408285" description="Lipoprotein" evidence="2">
    <location>
        <begin position="20"/>
        <end position="285"/>
    </location>
</feature>
<reference evidence="3 4" key="1">
    <citation type="submission" date="2020-12" db="EMBL/GenBank/DDBJ databases">
        <title>Vagococcus allomyrinae sp. nov. and Enterococcus lavae sp. nov., isolated from the larvae of Allomyrina dichotoma.</title>
        <authorList>
            <person name="Lee S.D."/>
        </authorList>
    </citation>
    <scope>NUCLEOTIDE SEQUENCE [LARGE SCALE GENOMIC DNA]</scope>
    <source>
        <strain evidence="3 4">BWM-S5</strain>
    </source>
</reference>
<feature type="signal peptide" evidence="2">
    <location>
        <begin position="1"/>
        <end position="19"/>
    </location>
</feature>
<evidence type="ECO:0000313" key="3">
    <source>
        <dbReference type="EMBL" id="MBP1046324.1"/>
    </source>
</evidence>
<gene>
    <name evidence="3" type="ORF">I6N96_08505</name>
</gene>
<feature type="compositionally biased region" description="Low complexity" evidence="1">
    <location>
        <begin position="28"/>
        <end position="80"/>
    </location>
</feature>
<feature type="region of interest" description="Disordered" evidence="1">
    <location>
        <begin position="22"/>
        <end position="81"/>
    </location>
</feature>
<protein>
    <recommendedName>
        <fullName evidence="5">Lipoprotein</fullName>
    </recommendedName>
</protein>
<sequence>MKKIYASLGVLLLTVGVIAGCNNGSKNTGESTSESTSSETTVNSSTTEKGSSSSTSKTESSTSTTESTSASSAAAATPESQAEKVLNELAGLFPSEPLPNSILTSTTKTYLSSATTSAGDQSNFNILYYAEDQPIDVNSTELNELKPIASMEKITFATEEEAKNEVGKIEDYAGTEVDLGYGLTGYMQGAAGSSYLTWAEGNWNLIIKASNIDGEDPVSLGKEVVTYLEENTLPIPQQDGNIQLEVGENGDYQTNSVAWQKNNVVYKVHHFNAMEAVKMAVSTNG</sequence>
<dbReference type="Proteomes" id="UP000673375">
    <property type="component" value="Unassembled WGS sequence"/>
</dbReference>
<evidence type="ECO:0000313" key="4">
    <source>
        <dbReference type="Proteomes" id="UP000673375"/>
    </source>
</evidence>
<name>A0ABS4CIM1_9ENTE</name>
<comment type="caution">
    <text evidence="3">The sequence shown here is derived from an EMBL/GenBank/DDBJ whole genome shotgun (WGS) entry which is preliminary data.</text>
</comment>
<dbReference type="EMBL" id="JAEDXU010000004">
    <property type="protein sequence ID" value="MBP1046324.1"/>
    <property type="molecule type" value="Genomic_DNA"/>
</dbReference>
<evidence type="ECO:0000256" key="2">
    <source>
        <dbReference type="SAM" id="SignalP"/>
    </source>
</evidence>
<dbReference type="PROSITE" id="PS51257">
    <property type="entry name" value="PROKAR_LIPOPROTEIN"/>
    <property type="match status" value="1"/>
</dbReference>
<proteinExistence type="predicted"/>
<dbReference type="RefSeq" id="WP_209557154.1">
    <property type="nucleotide sequence ID" value="NZ_JAEDXU010000004.1"/>
</dbReference>